<name>A0A2S7UBL1_9FLAO</name>
<organism evidence="3 4">
    <name type="scientific">Nonlabens arenilitoris</name>
    <dbReference type="NCBI Taxonomy" id="1217969"/>
    <lineage>
        <taxon>Bacteria</taxon>
        <taxon>Pseudomonadati</taxon>
        <taxon>Bacteroidota</taxon>
        <taxon>Flavobacteriia</taxon>
        <taxon>Flavobacteriales</taxon>
        <taxon>Flavobacteriaceae</taxon>
        <taxon>Nonlabens</taxon>
    </lineage>
</organism>
<accession>A0A2S7UBL1</accession>
<proteinExistence type="predicted"/>
<gene>
    <name evidence="3" type="ORF">BST92_10125</name>
</gene>
<keyword evidence="4" id="KW-1185">Reference proteome</keyword>
<evidence type="ECO:0000256" key="1">
    <source>
        <dbReference type="SAM" id="MobiDB-lite"/>
    </source>
</evidence>
<comment type="caution">
    <text evidence="3">The sequence shown here is derived from an EMBL/GenBank/DDBJ whole genome shotgun (WGS) entry which is preliminary data.</text>
</comment>
<keyword evidence="2" id="KW-1133">Transmembrane helix</keyword>
<dbReference type="AlphaFoldDB" id="A0A2S7UBL1"/>
<protein>
    <submittedName>
        <fullName evidence="3">Uncharacterized protein</fullName>
    </submittedName>
</protein>
<feature type="region of interest" description="Disordered" evidence="1">
    <location>
        <begin position="22"/>
        <end position="41"/>
    </location>
</feature>
<evidence type="ECO:0000313" key="3">
    <source>
        <dbReference type="EMBL" id="PQJ32259.1"/>
    </source>
</evidence>
<keyword evidence="2" id="KW-0472">Membrane</keyword>
<dbReference type="Proteomes" id="UP000239747">
    <property type="component" value="Unassembled WGS sequence"/>
</dbReference>
<sequence length="102" mass="11779">MGSGGSISSMVTIMRNNKKLFLERKERRKKRKQSHATYSQGVERKDYTIQEVEAAKRKIRKQADKDKRKSLLIIIITIIAAPIVFYGIGTLLYELMKFQSNS</sequence>
<reference evidence="3 4" key="1">
    <citation type="submission" date="2017-01" db="EMBL/GenBank/DDBJ databases">
        <title>Trade-off between light-utilization and light-protection in marine flavobacteria.</title>
        <authorList>
            <person name="Kumagai Y."/>
            <person name="Yoshizawa S."/>
            <person name="Kogure K."/>
            <person name="Iwasaki W."/>
        </authorList>
    </citation>
    <scope>NUCLEOTIDE SEQUENCE [LARGE SCALE GENOMIC DNA]</scope>
    <source>
        <strain evidence="3 4">KCTC 32109</strain>
    </source>
</reference>
<evidence type="ECO:0000256" key="2">
    <source>
        <dbReference type="SAM" id="Phobius"/>
    </source>
</evidence>
<keyword evidence="2" id="KW-0812">Transmembrane</keyword>
<dbReference type="EMBL" id="MTPW01000001">
    <property type="protein sequence ID" value="PQJ32259.1"/>
    <property type="molecule type" value="Genomic_DNA"/>
</dbReference>
<evidence type="ECO:0000313" key="4">
    <source>
        <dbReference type="Proteomes" id="UP000239747"/>
    </source>
</evidence>
<feature type="transmembrane region" description="Helical" evidence="2">
    <location>
        <begin position="70"/>
        <end position="93"/>
    </location>
</feature>